<keyword evidence="3" id="KW-1185">Reference proteome</keyword>
<sequence>MKNFCYFFVVCCCAICIAEPTDDIRQLLFSIRSGVNVSPLQEWLHGRSQYYGSRLDAIPDVYRSSMLDDFNSRLKLFKSLNLIVVAMLKSEQIVASATFNISDRRNQVDLVNWFAPDRLVDTKPFWIGKGPFIDFGVEGLQWPSDKQHRGDWATITRTFYIHKGHRTCQTDSGLMGVIEEGKEYCDWSDKAPGQPPIFYYAKNDASYESSLDFADQLIVYLK</sequence>
<organism evidence="2 3">
    <name type="scientific">Macrostomum lignano</name>
    <dbReference type="NCBI Taxonomy" id="282301"/>
    <lineage>
        <taxon>Eukaryota</taxon>
        <taxon>Metazoa</taxon>
        <taxon>Spiralia</taxon>
        <taxon>Lophotrochozoa</taxon>
        <taxon>Platyhelminthes</taxon>
        <taxon>Rhabditophora</taxon>
        <taxon>Macrostomorpha</taxon>
        <taxon>Macrostomida</taxon>
        <taxon>Macrostomidae</taxon>
        <taxon>Macrostomum</taxon>
    </lineage>
</organism>
<proteinExistence type="predicted"/>
<dbReference type="AlphaFoldDB" id="A0A267DRE2"/>
<feature type="signal peptide" evidence="1">
    <location>
        <begin position="1"/>
        <end position="18"/>
    </location>
</feature>
<feature type="chain" id="PRO_5012967048" evidence="1">
    <location>
        <begin position="19"/>
        <end position="222"/>
    </location>
</feature>
<gene>
    <name evidence="2" type="ORF">BOX15_Mlig024555g2</name>
</gene>
<dbReference type="EMBL" id="NIVC01003477">
    <property type="protein sequence ID" value="PAA51234.1"/>
    <property type="molecule type" value="Genomic_DNA"/>
</dbReference>
<evidence type="ECO:0000313" key="3">
    <source>
        <dbReference type="Proteomes" id="UP000215902"/>
    </source>
</evidence>
<comment type="caution">
    <text evidence="2">The sequence shown here is derived from an EMBL/GenBank/DDBJ whole genome shotgun (WGS) entry which is preliminary data.</text>
</comment>
<accession>A0A267DRE2</accession>
<name>A0A267DRE2_9PLAT</name>
<dbReference type="OrthoDB" id="6104222at2759"/>
<reference evidence="2 3" key="1">
    <citation type="submission" date="2017-06" db="EMBL/GenBank/DDBJ databases">
        <title>A platform for efficient transgenesis in Macrostomum lignano, a flatworm model organism for stem cell research.</title>
        <authorList>
            <person name="Berezikov E."/>
        </authorList>
    </citation>
    <scope>NUCLEOTIDE SEQUENCE [LARGE SCALE GENOMIC DNA]</scope>
    <source>
        <strain evidence="2">DV1</strain>
        <tissue evidence="2">Whole organism</tissue>
    </source>
</reference>
<evidence type="ECO:0000256" key="1">
    <source>
        <dbReference type="SAM" id="SignalP"/>
    </source>
</evidence>
<dbReference type="Proteomes" id="UP000215902">
    <property type="component" value="Unassembled WGS sequence"/>
</dbReference>
<protein>
    <submittedName>
        <fullName evidence="2">Uncharacterized protein</fullName>
    </submittedName>
</protein>
<keyword evidence="1" id="KW-0732">Signal</keyword>
<evidence type="ECO:0000313" key="2">
    <source>
        <dbReference type="EMBL" id="PAA51234.1"/>
    </source>
</evidence>